<evidence type="ECO:0000256" key="2">
    <source>
        <dbReference type="ARBA" id="ARBA00022692"/>
    </source>
</evidence>
<keyword evidence="6" id="KW-1003">Cell membrane</keyword>
<dbReference type="PANTHER" id="PTHR43229:SF2">
    <property type="entry name" value="NODULATION PROTEIN J"/>
    <property type="match status" value="1"/>
</dbReference>
<comment type="caution">
    <text evidence="8">The sequence shown here is derived from an EMBL/GenBank/DDBJ whole genome shotgun (WGS) entry which is preliminary data.</text>
</comment>
<dbReference type="PANTHER" id="PTHR43229">
    <property type="entry name" value="NODULATION PROTEIN J"/>
    <property type="match status" value="1"/>
</dbReference>
<keyword evidence="9" id="KW-1185">Reference proteome</keyword>
<dbReference type="Pfam" id="PF01061">
    <property type="entry name" value="ABC2_membrane"/>
    <property type="match status" value="1"/>
</dbReference>
<dbReference type="InterPro" id="IPR051784">
    <property type="entry name" value="Nod_factor_ABC_transporter"/>
</dbReference>
<feature type="domain" description="ABC transmembrane type-2" evidence="7">
    <location>
        <begin position="30"/>
        <end position="257"/>
    </location>
</feature>
<feature type="transmembrane region" description="Helical" evidence="6">
    <location>
        <begin position="31"/>
        <end position="55"/>
    </location>
</feature>
<reference evidence="9" key="1">
    <citation type="journal article" date="2019" name="Int. J. Syst. Evol. Microbiol.">
        <title>The Global Catalogue of Microorganisms (GCM) 10K type strain sequencing project: providing services to taxonomists for standard genome sequencing and annotation.</title>
        <authorList>
            <consortium name="The Broad Institute Genomics Platform"/>
            <consortium name="The Broad Institute Genome Sequencing Center for Infectious Disease"/>
            <person name="Wu L."/>
            <person name="Ma J."/>
        </authorList>
    </citation>
    <scope>NUCLEOTIDE SEQUENCE [LARGE SCALE GENOMIC DNA]</scope>
    <source>
        <strain evidence="9">CGMCC 4.7132</strain>
    </source>
</reference>
<dbReference type="Proteomes" id="UP001596004">
    <property type="component" value="Unassembled WGS sequence"/>
</dbReference>
<proteinExistence type="inferred from homology"/>
<dbReference type="RefSeq" id="WP_380839408.1">
    <property type="nucleotide sequence ID" value="NZ_JBHSFP010000005.1"/>
</dbReference>
<organism evidence="8 9">
    <name type="scientific">Sphaerisporangium dianthi</name>
    <dbReference type="NCBI Taxonomy" id="1436120"/>
    <lineage>
        <taxon>Bacteria</taxon>
        <taxon>Bacillati</taxon>
        <taxon>Actinomycetota</taxon>
        <taxon>Actinomycetes</taxon>
        <taxon>Streptosporangiales</taxon>
        <taxon>Streptosporangiaceae</taxon>
        <taxon>Sphaerisporangium</taxon>
    </lineage>
</organism>
<evidence type="ECO:0000256" key="3">
    <source>
        <dbReference type="ARBA" id="ARBA00022989"/>
    </source>
</evidence>
<feature type="transmembrane region" description="Helical" evidence="6">
    <location>
        <begin position="141"/>
        <end position="163"/>
    </location>
</feature>
<evidence type="ECO:0000256" key="1">
    <source>
        <dbReference type="ARBA" id="ARBA00004141"/>
    </source>
</evidence>
<comment type="subcellular location">
    <subcellularLocation>
        <location evidence="6">Cell membrane</location>
        <topology evidence="6">Multi-pass membrane protein</topology>
    </subcellularLocation>
    <subcellularLocation>
        <location evidence="1">Membrane</location>
        <topology evidence="1">Multi-pass membrane protein</topology>
    </subcellularLocation>
</comment>
<dbReference type="PIRSF" id="PIRSF006648">
    <property type="entry name" value="DrrB"/>
    <property type="match status" value="1"/>
</dbReference>
<dbReference type="InterPro" id="IPR000412">
    <property type="entry name" value="ABC_2_transport"/>
</dbReference>
<feature type="transmembrane region" description="Helical" evidence="6">
    <location>
        <begin position="228"/>
        <end position="251"/>
    </location>
</feature>
<keyword evidence="4 6" id="KW-0472">Membrane</keyword>
<dbReference type="InterPro" id="IPR047817">
    <property type="entry name" value="ABC2_TM_bact-type"/>
</dbReference>
<evidence type="ECO:0000313" key="8">
    <source>
        <dbReference type="EMBL" id="MFC4531095.1"/>
    </source>
</evidence>
<keyword evidence="2 6" id="KW-0812">Transmembrane</keyword>
<protein>
    <recommendedName>
        <fullName evidence="6">Transport permease protein</fullName>
    </recommendedName>
</protein>
<sequence>MSQALTMVDAFRHAAVMTRRNVAQFRNDPGLILDATLTPVLISVIFVSVFGGAIAGGTADYAQFFVPGIMAINLMIVSRNTGVGMAVDFGSGVVDRFRTLPVARSALLSGRVAADALRMLLSLVVILACSTLIGFRVHGGAAGAAGAVALLLAFGVALSWIAVCIGVSVRSITTVSTLTSLWVLPFQFGSSALVPTEGMPAWLRVFADVNPVTLVVNASRGLLDGTPALPSIAGALAWIAAILVVFVPISVMQYSRRGQS</sequence>
<evidence type="ECO:0000313" key="9">
    <source>
        <dbReference type="Proteomes" id="UP001596004"/>
    </source>
</evidence>
<evidence type="ECO:0000256" key="4">
    <source>
        <dbReference type="ARBA" id="ARBA00023136"/>
    </source>
</evidence>
<keyword evidence="3 6" id="KW-1133">Transmembrane helix</keyword>
<evidence type="ECO:0000256" key="5">
    <source>
        <dbReference type="ARBA" id="ARBA00023251"/>
    </source>
</evidence>
<feature type="transmembrane region" description="Helical" evidence="6">
    <location>
        <begin position="61"/>
        <end position="77"/>
    </location>
</feature>
<dbReference type="InterPro" id="IPR013525">
    <property type="entry name" value="ABC2_TM"/>
</dbReference>
<evidence type="ECO:0000256" key="6">
    <source>
        <dbReference type="RuleBase" id="RU361157"/>
    </source>
</evidence>
<name>A0ABV9CD94_9ACTN</name>
<keyword evidence="5" id="KW-0046">Antibiotic resistance</keyword>
<comment type="caution">
    <text evidence="6">Lacks conserved residue(s) required for the propagation of feature annotation.</text>
</comment>
<keyword evidence="6" id="KW-0813">Transport</keyword>
<evidence type="ECO:0000259" key="7">
    <source>
        <dbReference type="PROSITE" id="PS51012"/>
    </source>
</evidence>
<feature type="transmembrane region" description="Helical" evidence="6">
    <location>
        <begin position="116"/>
        <end position="135"/>
    </location>
</feature>
<gene>
    <name evidence="8" type="ORF">ACFO60_10010</name>
</gene>
<comment type="similarity">
    <text evidence="6">Belongs to the ABC-2 integral membrane protein family.</text>
</comment>
<dbReference type="PROSITE" id="PS51012">
    <property type="entry name" value="ABC_TM2"/>
    <property type="match status" value="1"/>
</dbReference>
<accession>A0ABV9CD94</accession>
<dbReference type="EMBL" id="JBHSFP010000005">
    <property type="protein sequence ID" value="MFC4531095.1"/>
    <property type="molecule type" value="Genomic_DNA"/>
</dbReference>